<name>A0A653C6Z7_CALMS</name>
<protein>
    <submittedName>
        <fullName evidence="1">Uncharacterized protein</fullName>
    </submittedName>
</protein>
<evidence type="ECO:0000313" key="2">
    <source>
        <dbReference type="Proteomes" id="UP000410492"/>
    </source>
</evidence>
<reference evidence="1 2" key="1">
    <citation type="submission" date="2019-01" db="EMBL/GenBank/DDBJ databases">
        <authorList>
            <person name="Sayadi A."/>
        </authorList>
    </citation>
    <scope>NUCLEOTIDE SEQUENCE [LARGE SCALE GENOMIC DNA]</scope>
</reference>
<sequence length="86" mass="10125">MGSSVATVVAVWRAWIAEWRMQLEVLEHVKELQTRKIVIYDYWPFETECDPLELLLTLEPRDDEHVQEIEEVVTNFGDESSSEDED</sequence>
<evidence type="ECO:0000313" key="1">
    <source>
        <dbReference type="EMBL" id="VEN43615.1"/>
    </source>
</evidence>
<dbReference type="Proteomes" id="UP000410492">
    <property type="component" value="Unassembled WGS sequence"/>
</dbReference>
<accession>A0A653C6Z7</accession>
<proteinExistence type="predicted"/>
<keyword evidence="2" id="KW-1185">Reference proteome</keyword>
<gene>
    <name evidence="1" type="ORF">CALMAC_LOCUS6704</name>
</gene>
<dbReference type="EMBL" id="CAACVG010007092">
    <property type="protein sequence ID" value="VEN43615.1"/>
    <property type="molecule type" value="Genomic_DNA"/>
</dbReference>
<organism evidence="1 2">
    <name type="scientific">Callosobruchus maculatus</name>
    <name type="common">Southern cowpea weevil</name>
    <name type="synonym">Pulse bruchid</name>
    <dbReference type="NCBI Taxonomy" id="64391"/>
    <lineage>
        <taxon>Eukaryota</taxon>
        <taxon>Metazoa</taxon>
        <taxon>Ecdysozoa</taxon>
        <taxon>Arthropoda</taxon>
        <taxon>Hexapoda</taxon>
        <taxon>Insecta</taxon>
        <taxon>Pterygota</taxon>
        <taxon>Neoptera</taxon>
        <taxon>Endopterygota</taxon>
        <taxon>Coleoptera</taxon>
        <taxon>Polyphaga</taxon>
        <taxon>Cucujiformia</taxon>
        <taxon>Chrysomeloidea</taxon>
        <taxon>Chrysomelidae</taxon>
        <taxon>Bruchinae</taxon>
        <taxon>Bruchini</taxon>
        <taxon>Callosobruchus</taxon>
    </lineage>
</organism>
<dbReference type="AlphaFoldDB" id="A0A653C6Z7"/>